<comment type="caution">
    <text evidence="3">The sequence shown here is derived from an EMBL/GenBank/DDBJ whole genome shotgun (WGS) entry which is preliminary data.</text>
</comment>
<dbReference type="EMBL" id="JBJQND010000019">
    <property type="protein sequence ID" value="KAL3831406.1"/>
    <property type="molecule type" value="Genomic_DNA"/>
</dbReference>
<evidence type="ECO:0000259" key="2">
    <source>
        <dbReference type="Pfam" id="PF02911"/>
    </source>
</evidence>
<reference evidence="3 4" key="1">
    <citation type="submission" date="2024-11" db="EMBL/GenBank/DDBJ databases">
        <title>Chromosome-level genome assembly of the freshwater bivalve Anodonta woodiana.</title>
        <authorList>
            <person name="Chen X."/>
        </authorList>
    </citation>
    <scope>NUCLEOTIDE SEQUENCE [LARGE SCALE GENOMIC DNA]</scope>
    <source>
        <strain evidence="3">MN2024</strain>
        <tissue evidence="3">Gills</tissue>
    </source>
</reference>
<protein>
    <submittedName>
        <fullName evidence="3">Uncharacterized protein</fullName>
    </submittedName>
</protein>
<dbReference type="InterPro" id="IPR029045">
    <property type="entry name" value="ClpP/crotonase-like_dom_sf"/>
</dbReference>
<dbReference type="InterPro" id="IPR011034">
    <property type="entry name" value="Formyl_transferase-like_C_sf"/>
</dbReference>
<feature type="domain" description="Formyl transferase N-terminal" evidence="1">
    <location>
        <begin position="53"/>
        <end position="159"/>
    </location>
</feature>
<evidence type="ECO:0000313" key="3">
    <source>
        <dbReference type="EMBL" id="KAL3831406.1"/>
    </source>
</evidence>
<dbReference type="Pfam" id="PF02911">
    <property type="entry name" value="Formyl_trans_C"/>
    <property type="match status" value="1"/>
</dbReference>
<dbReference type="InterPro" id="IPR005793">
    <property type="entry name" value="Formyl_trans_C"/>
</dbReference>
<dbReference type="Proteomes" id="UP001634394">
    <property type="component" value="Unassembled WGS sequence"/>
</dbReference>
<dbReference type="Pfam" id="PF00551">
    <property type="entry name" value="Formyl_trans_N"/>
    <property type="match status" value="1"/>
</dbReference>
<dbReference type="CDD" id="cd06558">
    <property type="entry name" value="crotonase-like"/>
    <property type="match status" value="1"/>
</dbReference>
<organism evidence="3 4">
    <name type="scientific">Sinanodonta woodiana</name>
    <name type="common">Chinese pond mussel</name>
    <name type="synonym">Anodonta woodiana</name>
    <dbReference type="NCBI Taxonomy" id="1069815"/>
    <lineage>
        <taxon>Eukaryota</taxon>
        <taxon>Metazoa</taxon>
        <taxon>Spiralia</taxon>
        <taxon>Lophotrochozoa</taxon>
        <taxon>Mollusca</taxon>
        <taxon>Bivalvia</taxon>
        <taxon>Autobranchia</taxon>
        <taxon>Heteroconchia</taxon>
        <taxon>Palaeoheterodonta</taxon>
        <taxon>Unionida</taxon>
        <taxon>Unionoidea</taxon>
        <taxon>Unionidae</taxon>
        <taxon>Unioninae</taxon>
        <taxon>Sinanodonta</taxon>
    </lineage>
</organism>
<dbReference type="SUPFAM" id="SSF53328">
    <property type="entry name" value="Formyltransferase"/>
    <property type="match status" value="1"/>
</dbReference>
<dbReference type="InterPro" id="IPR047180">
    <property type="entry name" value="HoxX-like"/>
</dbReference>
<dbReference type="SUPFAM" id="SSF52096">
    <property type="entry name" value="ClpP/crotonase"/>
    <property type="match status" value="1"/>
</dbReference>
<feature type="domain" description="Formyl transferase C-terminal" evidence="2">
    <location>
        <begin position="193"/>
        <end position="297"/>
    </location>
</feature>
<dbReference type="InterPro" id="IPR001753">
    <property type="entry name" value="Enoyl-CoA_hydra/iso"/>
</dbReference>
<dbReference type="InterPro" id="IPR036477">
    <property type="entry name" value="Formyl_transf_N_sf"/>
</dbReference>
<keyword evidence="4" id="KW-1185">Reference proteome</keyword>
<dbReference type="InterPro" id="IPR002376">
    <property type="entry name" value="Formyl_transf_N"/>
</dbReference>
<proteinExistence type="predicted"/>
<accession>A0ABD3T450</accession>
<dbReference type="AlphaFoldDB" id="A0ABD3T450"/>
<dbReference type="Pfam" id="PF00378">
    <property type="entry name" value="ECH_1"/>
    <property type="match status" value="1"/>
</dbReference>
<dbReference type="PANTHER" id="PTHR43388">
    <property type="entry name" value="HYDROGENASE MATURATION FACTOR HOXX"/>
    <property type="match status" value="1"/>
</dbReference>
<dbReference type="Gene3D" id="3.90.226.10">
    <property type="entry name" value="2-enoyl-CoA Hydratase, Chain A, domain 1"/>
    <property type="match status" value="1"/>
</dbReference>
<name>A0ABD3T450_SINWO</name>
<dbReference type="PANTHER" id="PTHR43388:SF1">
    <property type="entry name" value="HYDROGENASE MATURATION FACTOR HOXX"/>
    <property type="match status" value="1"/>
</dbReference>
<dbReference type="Gene3D" id="3.40.50.12230">
    <property type="match status" value="1"/>
</dbReference>
<sequence>MVLPRVTNFTLHSSFHLNNLRVLLLSNSSNNLHRRVQYEINRHGGQVENVFTSSQEAMEEAVKRFRPDVVICPFLTARIPERIWKERRCLIVHPGIAGDRGPSSIDWAIRNKQKSWGLTVIQAAEDMDSGDIWCTSDFSVRENLTKASMYVGEVSDAAPKSVMEALRQLQNNVHPIPLDYSHPEVKGQLHATMKTKDRMIEWNMPAEEIAVIVRMSDTQPGALANILMPGAGRIDSTPFRLFDAHVECGAKSKYLQDRLTEAHPGKIIGRKHGAILVKAGDENGVWIGQLKRHVKQPALKLQSVSALPFNIARNLEILAHDCEFSDIRVIRHGPLCYIHFDFYNGAMDKVQCIRLKSEIEKIAKCADVRMLVLMGGDRFFSTGIHLCSIEANENKYSEAWANINMINDVIKAMVTIPDKLVVAALQGNAGAGGAMLAAAADIVVSHPGVLLTPSYSSMHLHGSEYWTYFLPQRVGEKEAIRLTQCEDPLVAEEACKIGLVDYILGENKADFLSKLPEFLIDLCGSKNAEEIVKIKRVKRTDLWLLELEKHRFEELEKMKINFCSQEFLTAMKKFVYHLKDNESVELENRKRSNELNSY</sequence>
<evidence type="ECO:0000259" key="1">
    <source>
        <dbReference type="Pfam" id="PF00551"/>
    </source>
</evidence>
<evidence type="ECO:0000313" key="4">
    <source>
        <dbReference type="Proteomes" id="UP001634394"/>
    </source>
</evidence>
<dbReference type="SUPFAM" id="SSF50486">
    <property type="entry name" value="FMT C-terminal domain-like"/>
    <property type="match status" value="1"/>
</dbReference>
<gene>
    <name evidence="3" type="ORF">ACJMK2_023157</name>
</gene>